<dbReference type="PRINTS" id="PR00625">
    <property type="entry name" value="JDOMAIN"/>
</dbReference>
<dbReference type="Pfam" id="PF00226">
    <property type="entry name" value="DnaJ"/>
    <property type="match status" value="1"/>
</dbReference>
<dbReference type="GO" id="GO:0051787">
    <property type="term" value="F:misfolded protein binding"/>
    <property type="evidence" value="ECO:0007669"/>
    <property type="project" value="TreeGrafter"/>
</dbReference>
<dbReference type="PROSITE" id="PS00636">
    <property type="entry name" value="DNAJ_1"/>
    <property type="match status" value="1"/>
</dbReference>
<keyword evidence="5" id="KW-1185">Reference proteome</keyword>
<dbReference type="GO" id="GO:0036503">
    <property type="term" value="P:ERAD pathway"/>
    <property type="evidence" value="ECO:0007669"/>
    <property type="project" value="TreeGrafter"/>
</dbReference>
<evidence type="ECO:0000313" key="5">
    <source>
        <dbReference type="Proteomes" id="UP001295423"/>
    </source>
</evidence>
<feature type="compositionally biased region" description="Low complexity" evidence="2">
    <location>
        <begin position="228"/>
        <end position="259"/>
    </location>
</feature>
<feature type="domain" description="J" evidence="3">
    <location>
        <begin position="4"/>
        <end position="70"/>
    </location>
</feature>
<dbReference type="InterPro" id="IPR036869">
    <property type="entry name" value="J_dom_sf"/>
</dbReference>
<dbReference type="PROSITE" id="PS50076">
    <property type="entry name" value="DNAJ_2"/>
    <property type="match status" value="1"/>
</dbReference>
<evidence type="ECO:0000259" key="3">
    <source>
        <dbReference type="PROSITE" id="PS50076"/>
    </source>
</evidence>
<protein>
    <recommendedName>
        <fullName evidence="3">J domain-containing protein</fullName>
    </recommendedName>
</protein>
<dbReference type="GO" id="GO:0051087">
    <property type="term" value="F:protein-folding chaperone binding"/>
    <property type="evidence" value="ECO:0007669"/>
    <property type="project" value="TreeGrafter"/>
</dbReference>
<dbReference type="CDD" id="cd06257">
    <property type="entry name" value="DnaJ"/>
    <property type="match status" value="1"/>
</dbReference>
<dbReference type="InterPro" id="IPR001623">
    <property type="entry name" value="DnaJ_domain"/>
</dbReference>
<organism evidence="4 5">
    <name type="scientific">Cylindrotheca closterium</name>
    <dbReference type="NCBI Taxonomy" id="2856"/>
    <lineage>
        <taxon>Eukaryota</taxon>
        <taxon>Sar</taxon>
        <taxon>Stramenopiles</taxon>
        <taxon>Ochrophyta</taxon>
        <taxon>Bacillariophyta</taxon>
        <taxon>Bacillariophyceae</taxon>
        <taxon>Bacillariophycidae</taxon>
        <taxon>Bacillariales</taxon>
        <taxon>Bacillariaceae</taxon>
        <taxon>Cylindrotheca</taxon>
    </lineage>
</organism>
<dbReference type="SUPFAM" id="SSF46565">
    <property type="entry name" value="Chaperone J-domain"/>
    <property type="match status" value="1"/>
</dbReference>
<keyword evidence="1" id="KW-0143">Chaperone</keyword>
<proteinExistence type="predicted"/>
<dbReference type="PANTHER" id="PTHR44360:SF1">
    <property type="entry name" value="DNAJ HOMOLOG SUBFAMILY B MEMBER 9"/>
    <property type="match status" value="1"/>
</dbReference>
<dbReference type="InterPro" id="IPR051948">
    <property type="entry name" value="Hsp70_co-chaperone_J-domain"/>
</dbReference>
<feature type="region of interest" description="Disordered" evidence="2">
    <location>
        <begin position="226"/>
        <end position="277"/>
    </location>
</feature>
<gene>
    <name evidence="4" type="ORF">CYCCA115_LOCUS19492</name>
</gene>
<evidence type="ECO:0000256" key="2">
    <source>
        <dbReference type="SAM" id="MobiDB-lite"/>
    </source>
</evidence>
<evidence type="ECO:0000256" key="1">
    <source>
        <dbReference type="ARBA" id="ARBA00023186"/>
    </source>
</evidence>
<sequence>MPETYYDILGVDRNVEQGAIRKAYLKLSLKHHPDKNPDNQEEAKAKFIQIGTAYETLSDPTKRAAYDRALKFGGGVPSSSGAAAAAAGSGASFADSEAYDKFSDFFDSTVAGMSESELAAAMMGVSMVGSIVGSMVGSRILGGKKGGSGMLGAAGSMVGSMVASEMAASSVRAIHQKSIERIQYKEACRQAVQRGDPMPDPPAKNHWDDILEKTLGLVKGVASAAMEGKNNNNNNSNGTNTKNNNNTNKSTNGNTKSNNAGSDARSSQGNGNGNGGGGLAGNVWKAAAAGVMHMKQAQAKANAAGGGQPKNSNANTKTNNNSGHR</sequence>
<reference evidence="4" key="1">
    <citation type="submission" date="2023-08" db="EMBL/GenBank/DDBJ databases">
        <authorList>
            <person name="Audoor S."/>
            <person name="Bilcke G."/>
        </authorList>
    </citation>
    <scope>NUCLEOTIDE SEQUENCE</scope>
</reference>
<dbReference type="AlphaFoldDB" id="A0AAD2JM31"/>
<name>A0AAD2JM31_9STRA</name>
<accession>A0AAD2JM31</accession>
<dbReference type="EMBL" id="CAKOGP040002092">
    <property type="protein sequence ID" value="CAJ1962032.1"/>
    <property type="molecule type" value="Genomic_DNA"/>
</dbReference>
<evidence type="ECO:0000313" key="4">
    <source>
        <dbReference type="EMBL" id="CAJ1962032.1"/>
    </source>
</evidence>
<dbReference type="InterPro" id="IPR018253">
    <property type="entry name" value="DnaJ_domain_CS"/>
</dbReference>
<dbReference type="Gene3D" id="1.10.287.110">
    <property type="entry name" value="DnaJ domain"/>
    <property type="match status" value="1"/>
</dbReference>
<dbReference type="GO" id="GO:0005783">
    <property type="term" value="C:endoplasmic reticulum"/>
    <property type="evidence" value="ECO:0007669"/>
    <property type="project" value="TreeGrafter"/>
</dbReference>
<feature type="region of interest" description="Disordered" evidence="2">
    <location>
        <begin position="295"/>
        <end position="325"/>
    </location>
</feature>
<dbReference type="SMART" id="SM00271">
    <property type="entry name" value="DnaJ"/>
    <property type="match status" value="1"/>
</dbReference>
<dbReference type="Proteomes" id="UP001295423">
    <property type="component" value="Unassembled WGS sequence"/>
</dbReference>
<comment type="caution">
    <text evidence="4">The sequence shown here is derived from an EMBL/GenBank/DDBJ whole genome shotgun (WGS) entry which is preliminary data.</text>
</comment>
<dbReference type="PANTHER" id="PTHR44360">
    <property type="entry name" value="DNAJ HOMOLOG SUBFAMILY B MEMBER 9"/>
    <property type="match status" value="1"/>
</dbReference>